<keyword evidence="2" id="KW-1185">Reference proteome</keyword>
<sequence length="378" mass="44730">MASKPGPFRSPVEFRLIGQGQPGILQSKKDPRRYWIPVELCEALWNSAPDINQKGYGVVEERRWAAAFCEATSPEYPANTDSWFLIHHFVFLICLRQVYAGCGQHFNSRLESFEKILRPLMMSHSDPQVASKMLPVGDRVIPPLRRIYLKVVYFYWNTFGSNPRLTEKERSELFAWGVESIFRSMIEALVEKEEANTIRKRYRARLLRAGQVRLVEIILEKTMEALRDSMNLWIHWNEKLRIEKLSKLQQENYDLHSRALFARIQLECQDTISLLDTFIMSPRMRSESIETRLLKYLEEPGLDVNAAVHFMNQAMFGERMWNGLLFMEEFSKSALDHPPKYQFRSEDRIEDLFYRFGPEDHLEQEKRSYKIPSRHRWL</sequence>
<evidence type="ECO:0000313" key="2">
    <source>
        <dbReference type="Proteomes" id="UP000275078"/>
    </source>
</evidence>
<proteinExistence type="predicted"/>
<name>A0A3N4IN18_ASCIM</name>
<dbReference type="EMBL" id="ML119647">
    <property type="protein sequence ID" value="RPA87086.1"/>
    <property type="molecule type" value="Genomic_DNA"/>
</dbReference>
<dbReference type="AlphaFoldDB" id="A0A3N4IN18"/>
<evidence type="ECO:0000313" key="1">
    <source>
        <dbReference type="EMBL" id="RPA87086.1"/>
    </source>
</evidence>
<dbReference type="Proteomes" id="UP000275078">
    <property type="component" value="Unassembled WGS sequence"/>
</dbReference>
<organism evidence="1 2">
    <name type="scientific">Ascobolus immersus RN42</name>
    <dbReference type="NCBI Taxonomy" id="1160509"/>
    <lineage>
        <taxon>Eukaryota</taxon>
        <taxon>Fungi</taxon>
        <taxon>Dikarya</taxon>
        <taxon>Ascomycota</taxon>
        <taxon>Pezizomycotina</taxon>
        <taxon>Pezizomycetes</taxon>
        <taxon>Pezizales</taxon>
        <taxon>Ascobolaceae</taxon>
        <taxon>Ascobolus</taxon>
    </lineage>
</organism>
<protein>
    <submittedName>
        <fullName evidence="1">Uncharacterized protein</fullName>
    </submittedName>
</protein>
<reference evidence="1 2" key="1">
    <citation type="journal article" date="2018" name="Nat. Ecol. Evol.">
        <title>Pezizomycetes genomes reveal the molecular basis of ectomycorrhizal truffle lifestyle.</title>
        <authorList>
            <person name="Murat C."/>
            <person name="Payen T."/>
            <person name="Noel B."/>
            <person name="Kuo A."/>
            <person name="Morin E."/>
            <person name="Chen J."/>
            <person name="Kohler A."/>
            <person name="Krizsan K."/>
            <person name="Balestrini R."/>
            <person name="Da Silva C."/>
            <person name="Montanini B."/>
            <person name="Hainaut M."/>
            <person name="Levati E."/>
            <person name="Barry K.W."/>
            <person name="Belfiori B."/>
            <person name="Cichocki N."/>
            <person name="Clum A."/>
            <person name="Dockter R.B."/>
            <person name="Fauchery L."/>
            <person name="Guy J."/>
            <person name="Iotti M."/>
            <person name="Le Tacon F."/>
            <person name="Lindquist E.A."/>
            <person name="Lipzen A."/>
            <person name="Malagnac F."/>
            <person name="Mello A."/>
            <person name="Molinier V."/>
            <person name="Miyauchi S."/>
            <person name="Poulain J."/>
            <person name="Riccioni C."/>
            <person name="Rubini A."/>
            <person name="Sitrit Y."/>
            <person name="Splivallo R."/>
            <person name="Traeger S."/>
            <person name="Wang M."/>
            <person name="Zifcakova L."/>
            <person name="Wipf D."/>
            <person name="Zambonelli A."/>
            <person name="Paolocci F."/>
            <person name="Nowrousian M."/>
            <person name="Ottonello S."/>
            <person name="Baldrian P."/>
            <person name="Spatafora J.W."/>
            <person name="Henrissat B."/>
            <person name="Nagy L.G."/>
            <person name="Aury J.M."/>
            <person name="Wincker P."/>
            <person name="Grigoriev I.V."/>
            <person name="Bonfante P."/>
            <person name="Martin F.M."/>
        </authorList>
    </citation>
    <scope>NUCLEOTIDE SEQUENCE [LARGE SCALE GENOMIC DNA]</scope>
    <source>
        <strain evidence="1 2">RN42</strain>
    </source>
</reference>
<gene>
    <name evidence="1" type="ORF">BJ508DRAFT_372196</name>
</gene>
<accession>A0A3N4IN18</accession>